<proteinExistence type="predicted"/>
<evidence type="ECO:0000256" key="4">
    <source>
        <dbReference type="ARBA" id="ARBA00023014"/>
    </source>
</evidence>
<evidence type="ECO:0000256" key="2">
    <source>
        <dbReference type="ARBA" id="ARBA00022723"/>
    </source>
</evidence>
<dbReference type="PANTHER" id="PTHR43075">
    <property type="entry name" value="FORMATE LYASE ACTIVATING ENZYME, PUTATIVE (AFU_ORTHOLOGUE AFUA_2G15630)-RELATED"/>
    <property type="match status" value="1"/>
</dbReference>
<feature type="binding site" evidence="5">
    <location>
        <position position="94"/>
    </location>
    <ligand>
        <name>[4Fe-4S] cluster</name>
        <dbReference type="ChEBI" id="CHEBI:49883"/>
        <note>4Fe-4S-S-AdoMet</note>
    </ligand>
</feature>
<evidence type="ECO:0000256" key="5">
    <source>
        <dbReference type="PIRSR" id="PIRSR004869-50"/>
    </source>
</evidence>
<dbReference type="Proteomes" id="UP000650524">
    <property type="component" value="Unassembled WGS sequence"/>
</dbReference>
<keyword evidence="2 5" id="KW-0479">Metal-binding</keyword>
<dbReference type="GO" id="GO:0051536">
    <property type="term" value="F:iron-sulfur cluster binding"/>
    <property type="evidence" value="ECO:0007669"/>
    <property type="project" value="UniProtKB-KW"/>
</dbReference>
<reference evidence="7 8" key="1">
    <citation type="submission" date="2020-08" db="EMBL/GenBank/DDBJ databases">
        <title>Bridging the membrane lipid divide: bacteria of the FCB group superphylum have the potential to synthesize archaeal ether lipids.</title>
        <authorList>
            <person name="Villanueva L."/>
            <person name="Von Meijenfeldt F.A.B."/>
            <person name="Westbye A.B."/>
            <person name="Yadav S."/>
            <person name="Hopmans E.C."/>
            <person name="Dutilh B.E."/>
            <person name="Sinninghe Damste J.S."/>
        </authorList>
    </citation>
    <scope>NUCLEOTIDE SEQUENCE [LARGE SCALE GENOMIC DNA]</scope>
    <source>
        <strain evidence="7">NIOZ-UU27</strain>
    </source>
</reference>
<evidence type="ECO:0000259" key="6">
    <source>
        <dbReference type="Pfam" id="PF04055"/>
    </source>
</evidence>
<feature type="binding site" evidence="5">
    <location>
        <position position="91"/>
    </location>
    <ligand>
        <name>[4Fe-4S] cluster</name>
        <dbReference type="ChEBI" id="CHEBI:49883"/>
        <note>4Fe-4S-S-AdoMet</note>
    </ligand>
</feature>
<evidence type="ECO:0000256" key="1">
    <source>
        <dbReference type="ARBA" id="ARBA00022691"/>
    </source>
</evidence>
<dbReference type="GO" id="GO:0046872">
    <property type="term" value="F:metal ion binding"/>
    <property type="evidence" value="ECO:0007669"/>
    <property type="project" value="UniProtKB-KW"/>
</dbReference>
<keyword evidence="1 5" id="KW-0949">S-adenosyl-L-methionine</keyword>
<feature type="domain" description="Radical SAM core" evidence="6">
    <location>
        <begin position="82"/>
        <end position="212"/>
    </location>
</feature>
<keyword evidence="4 5" id="KW-0411">Iron-sulfur</keyword>
<accession>A0A8J6N1S2</accession>
<dbReference type="InterPro" id="IPR040085">
    <property type="entry name" value="MJ0674-like"/>
</dbReference>
<gene>
    <name evidence="7" type="ORF">H8E19_11825</name>
</gene>
<dbReference type="PIRSF" id="PIRSF004869">
    <property type="entry name" value="PflX_prd"/>
    <property type="match status" value="1"/>
</dbReference>
<dbReference type="InterPro" id="IPR013785">
    <property type="entry name" value="Aldolase_TIM"/>
</dbReference>
<dbReference type="EMBL" id="JACNJD010000254">
    <property type="protein sequence ID" value="MBC8178084.1"/>
    <property type="molecule type" value="Genomic_DNA"/>
</dbReference>
<dbReference type="InterPro" id="IPR058240">
    <property type="entry name" value="rSAM_sf"/>
</dbReference>
<organism evidence="7 8">
    <name type="scientific">Candidatus Desulfacyla euxinica</name>
    <dbReference type="NCBI Taxonomy" id="2841693"/>
    <lineage>
        <taxon>Bacteria</taxon>
        <taxon>Deltaproteobacteria</taxon>
        <taxon>Candidatus Desulfacyla</taxon>
    </lineage>
</organism>
<dbReference type="AlphaFoldDB" id="A0A8J6N1S2"/>
<dbReference type="PANTHER" id="PTHR43075:SF1">
    <property type="entry name" value="FORMATE LYASE ACTIVATING ENZYME, PUTATIVE (AFU_ORTHOLOGUE AFUA_2G15630)-RELATED"/>
    <property type="match status" value="1"/>
</dbReference>
<comment type="caution">
    <text evidence="7">The sequence shown here is derived from an EMBL/GenBank/DDBJ whole genome shotgun (WGS) entry which is preliminary data.</text>
</comment>
<dbReference type="InterPro" id="IPR007197">
    <property type="entry name" value="rSAM"/>
</dbReference>
<dbReference type="Gene3D" id="3.20.20.70">
    <property type="entry name" value="Aldolase class I"/>
    <property type="match status" value="1"/>
</dbReference>
<dbReference type="GO" id="GO:0003824">
    <property type="term" value="F:catalytic activity"/>
    <property type="evidence" value="ECO:0007669"/>
    <property type="project" value="InterPro"/>
</dbReference>
<name>A0A8J6N1S2_9DELT</name>
<evidence type="ECO:0000256" key="3">
    <source>
        <dbReference type="ARBA" id="ARBA00023004"/>
    </source>
</evidence>
<dbReference type="Pfam" id="PF04055">
    <property type="entry name" value="Radical_SAM"/>
    <property type="match status" value="1"/>
</dbReference>
<keyword evidence="3 5" id="KW-0408">Iron</keyword>
<dbReference type="SUPFAM" id="SSF102114">
    <property type="entry name" value="Radical SAM enzymes"/>
    <property type="match status" value="1"/>
</dbReference>
<comment type="cofactor">
    <cofactor evidence="5">
        <name>[4Fe-4S] cluster</name>
        <dbReference type="ChEBI" id="CHEBI:49883"/>
    </cofactor>
    <text evidence="5">Binds 1 [4Fe-4S] cluster. The cluster is coordinated with 3 cysteines and an exchangeable S-adenosyl-L-methionine.</text>
</comment>
<feature type="binding site" evidence="5">
    <location>
        <position position="87"/>
    </location>
    <ligand>
        <name>[4Fe-4S] cluster</name>
        <dbReference type="ChEBI" id="CHEBI:49883"/>
        <note>4Fe-4S-S-AdoMet</note>
    </ligand>
</feature>
<evidence type="ECO:0000313" key="8">
    <source>
        <dbReference type="Proteomes" id="UP000650524"/>
    </source>
</evidence>
<protein>
    <submittedName>
        <fullName evidence="7">Radical SAM protein</fullName>
    </submittedName>
</protein>
<sequence>MAVKTTRKSLLKLYSDGGLEARIEKGLALMKSCRLCPRQCGVNRLDGEMGYCRTGKRARVASFNAHFGEEAPLVGNSGSGTIFFSSCNLLCSFCQNYDISHLNEGVEVEPPQIAAMMIELMEKGCHNINFVTPTHTIVQILEALIPAIEQGLNLPLVYNSGGYENVETLALLDGVFDIYMPDFKFWDDKWSERFCKASDYRERAKAAIREMHGQVGDLLVDSEGIAVQGLLIRHLVMPNDLAGTDGVMGFLANEISLDTYVNVMDQYRPCGNADADGLINRRLTSEEFRRAVSAARDAGLNRLDSRERAPIIFGF</sequence>
<dbReference type="SFLD" id="SFLDS00029">
    <property type="entry name" value="Radical_SAM"/>
    <property type="match status" value="1"/>
</dbReference>
<dbReference type="InterPro" id="IPR016431">
    <property type="entry name" value="Pyrv-formate_lyase-activ_prd"/>
</dbReference>
<dbReference type="SFLD" id="SFLDG01099">
    <property type="entry name" value="Uncharacterised_Radical_SAM_Su"/>
    <property type="match status" value="1"/>
</dbReference>
<evidence type="ECO:0000313" key="7">
    <source>
        <dbReference type="EMBL" id="MBC8178084.1"/>
    </source>
</evidence>